<gene>
    <name evidence="1" type="ordered locus">CRES_0828</name>
</gene>
<keyword evidence="2" id="KW-1185">Reference proteome</keyword>
<dbReference type="AlphaFoldDB" id="F8E0E3"/>
<dbReference type="Proteomes" id="UP000000492">
    <property type="component" value="Chromosome"/>
</dbReference>
<dbReference type="EMBL" id="CP002857">
    <property type="protein sequence ID" value="AEI09184.1"/>
    <property type="molecule type" value="Genomic_DNA"/>
</dbReference>
<evidence type="ECO:0000313" key="2">
    <source>
        <dbReference type="Proteomes" id="UP000000492"/>
    </source>
</evidence>
<proteinExistence type="predicted"/>
<dbReference type="RefSeq" id="WP_013888201.1">
    <property type="nucleotide sequence ID" value="NC_015673.1"/>
</dbReference>
<dbReference type="KEGG" id="crd:CRES_0828"/>
<dbReference type="OrthoDB" id="4424962at2"/>
<dbReference type="HOGENOM" id="CLU_032289_0_0_11"/>
<protein>
    <recommendedName>
        <fullName evidence="3">MalT-like TPR region domain-containing protein</fullName>
    </recommendedName>
</protein>
<dbReference type="InterPro" id="IPR011990">
    <property type="entry name" value="TPR-like_helical_dom_sf"/>
</dbReference>
<evidence type="ECO:0000313" key="1">
    <source>
        <dbReference type="EMBL" id="AEI09184.1"/>
    </source>
</evidence>
<accession>F8E0E3</accession>
<reference evidence="1 2" key="1">
    <citation type="journal article" date="2012" name="BMC Genomics">
        <title>Complete genome sequence, lifestyle, and multi-drug resistance of the human pathogen Corynebacterium resistens DSM 45100 isolated from blood samples of a leukemia patient.</title>
        <authorList>
            <person name="Schroder J."/>
            <person name="Maus I."/>
            <person name="Meyer K."/>
            <person name="Wordemann S."/>
            <person name="Blom J."/>
            <person name="Jaenicke S."/>
            <person name="Schneider J."/>
            <person name="Trost E."/>
            <person name="Tauch A."/>
        </authorList>
    </citation>
    <scope>NUCLEOTIDE SEQUENCE [LARGE SCALE GENOMIC DNA]</scope>
    <source>
        <strain evidence="2">DSM 45100 / JCM 12819 / CCUG 50093 / GTC 2026 / SICGH 158</strain>
    </source>
</reference>
<dbReference type="Gene3D" id="1.25.40.10">
    <property type="entry name" value="Tetratricopeptide repeat domain"/>
    <property type="match status" value="1"/>
</dbReference>
<sequence>MDFALEPLLRASARASAENLTMRTWQLSNEFALHHWQDDPDAADVVAEQLPTDLVGDYWMVRATVAENLGLINEAAVAYAQLLDLGERTDTLVRSDVAWANLCFLQPTQEALEHLAERLSRWLGRGFHDVSSIDAALITAAAMVGYTADVGTQTPNRERIELYIHLAEAYGSNNPTRTDRLLWQAQQAHGAGDNARAKELARQVLEIAEENGDAVAEYEGHDMLGNLALMEVDEPEVALHFSQCYQIVAQHDAPIIAVQRAATAAWAGFSAGQVEFAAELATAALGACDRMPAGPVHRDLLTVLGNCALERGDVQEAALWAERIRELR</sequence>
<dbReference type="STRING" id="662755.CRES_0828"/>
<organism evidence="1 2">
    <name type="scientific">Corynebacterium resistens (strain DSM 45100 / JCM 12819 / GTC 2026 / SICGH 158)</name>
    <dbReference type="NCBI Taxonomy" id="662755"/>
    <lineage>
        <taxon>Bacteria</taxon>
        <taxon>Bacillati</taxon>
        <taxon>Actinomycetota</taxon>
        <taxon>Actinomycetes</taxon>
        <taxon>Mycobacteriales</taxon>
        <taxon>Corynebacteriaceae</taxon>
        <taxon>Corynebacterium</taxon>
    </lineage>
</organism>
<evidence type="ECO:0008006" key="3">
    <source>
        <dbReference type="Google" id="ProtNLM"/>
    </source>
</evidence>
<dbReference type="SUPFAM" id="SSF48452">
    <property type="entry name" value="TPR-like"/>
    <property type="match status" value="1"/>
</dbReference>
<name>F8E0E3_CORRG</name>